<dbReference type="PROSITE" id="PS51729">
    <property type="entry name" value="GNAT_YJDJ"/>
    <property type="match status" value="1"/>
</dbReference>
<dbReference type="InterPro" id="IPR016181">
    <property type="entry name" value="Acyl_CoA_acyltransferase"/>
</dbReference>
<keyword evidence="3" id="KW-1185">Reference proteome</keyword>
<dbReference type="InterPro" id="IPR031165">
    <property type="entry name" value="GNAT_YJDJ"/>
</dbReference>
<dbReference type="Proteomes" id="UP000788419">
    <property type="component" value="Unassembled WGS sequence"/>
</dbReference>
<accession>A0ABQ6Z515</accession>
<protein>
    <submittedName>
        <fullName evidence="2">GNAT family N-acetyltransferase</fullName>
    </submittedName>
</protein>
<dbReference type="SUPFAM" id="SSF55729">
    <property type="entry name" value="Acyl-CoA N-acyltransferases (Nat)"/>
    <property type="match status" value="1"/>
</dbReference>
<evidence type="ECO:0000313" key="3">
    <source>
        <dbReference type="Proteomes" id="UP000788419"/>
    </source>
</evidence>
<dbReference type="Pfam" id="PF14542">
    <property type="entry name" value="Acetyltransf_CG"/>
    <property type="match status" value="1"/>
</dbReference>
<gene>
    <name evidence="2" type="ORF">CSC65_13145</name>
</gene>
<dbReference type="EMBL" id="PDWN01000013">
    <property type="protein sequence ID" value="KAF1693054.1"/>
    <property type="molecule type" value="Genomic_DNA"/>
</dbReference>
<sequence length="102" mass="11004">MTESPSPIHHDPARQRFRLLDDGHEAELTYHLRDAGPGGGGQVMVIDHTGVPAAIGGRGIAGRLVQAAFEHARGAGWRVLPACSYAEVWITRHPEYTDLLAA</sequence>
<evidence type="ECO:0000313" key="2">
    <source>
        <dbReference type="EMBL" id="KAF1693054.1"/>
    </source>
</evidence>
<dbReference type="RefSeq" id="WP_162411055.1">
    <property type="nucleotide sequence ID" value="NZ_PDWN01000013.1"/>
</dbReference>
<name>A0ABQ6Z515_9GAMM</name>
<dbReference type="PANTHER" id="PTHR31435">
    <property type="entry name" value="PROTEIN NATD1"/>
    <property type="match status" value="1"/>
</dbReference>
<organism evidence="2 3">
    <name type="scientific">Pseudoxanthomonas daejeonensis</name>
    <dbReference type="NCBI Taxonomy" id="266062"/>
    <lineage>
        <taxon>Bacteria</taxon>
        <taxon>Pseudomonadati</taxon>
        <taxon>Pseudomonadota</taxon>
        <taxon>Gammaproteobacteria</taxon>
        <taxon>Lysobacterales</taxon>
        <taxon>Lysobacteraceae</taxon>
        <taxon>Pseudoxanthomonas</taxon>
    </lineage>
</organism>
<dbReference type="Gene3D" id="3.40.630.30">
    <property type="match status" value="1"/>
</dbReference>
<dbReference type="InterPro" id="IPR045057">
    <property type="entry name" value="Gcn5-rel_NAT"/>
</dbReference>
<feature type="domain" description="N-acetyltransferase" evidence="1">
    <location>
        <begin position="9"/>
        <end position="101"/>
    </location>
</feature>
<reference evidence="2 3" key="1">
    <citation type="submission" date="2017-10" db="EMBL/GenBank/DDBJ databases">
        <title>Whole genome sequencing of members of genus Pseudoxanthomonas.</title>
        <authorList>
            <person name="Kumar S."/>
            <person name="Bansal K."/>
            <person name="Kaur A."/>
            <person name="Patil P."/>
            <person name="Sharma S."/>
            <person name="Patil P.B."/>
        </authorList>
    </citation>
    <scope>NUCLEOTIDE SEQUENCE [LARGE SCALE GENOMIC DNA]</scope>
    <source>
        <strain evidence="2 3">DSM 17801</strain>
    </source>
</reference>
<proteinExistence type="predicted"/>
<dbReference type="PANTHER" id="PTHR31435:SF9">
    <property type="entry name" value="PROTEIN NATD1"/>
    <property type="match status" value="1"/>
</dbReference>
<evidence type="ECO:0000259" key="1">
    <source>
        <dbReference type="PROSITE" id="PS51729"/>
    </source>
</evidence>
<comment type="caution">
    <text evidence="2">The sequence shown here is derived from an EMBL/GenBank/DDBJ whole genome shotgun (WGS) entry which is preliminary data.</text>
</comment>